<dbReference type="Proteomes" id="UP000499080">
    <property type="component" value="Unassembled WGS sequence"/>
</dbReference>
<reference evidence="1 2" key="1">
    <citation type="journal article" date="2019" name="Sci. Rep.">
        <title>Orb-weaving spider Araneus ventricosus genome elucidates the spidroin gene catalogue.</title>
        <authorList>
            <person name="Kono N."/>
            <person name="Nakamura H."/>
            <person name="Ohtoshi R."/>
            <person name="Moran D.A.P."/>
            <person name="Shinohara A."/>
            <person name="Yoshida Y."/>
            <person name="Fujiwara M."/>
            <person name="Mori M."/>
            <person name="Tomita M."/>
            <person name="Arakawa K."/>
        </authorList>
    </citation>
    <scope>NUCLEOTIDE SEQUENCE [LARGE SCALE GENOMIC DNA]</scope>
</reference>
<proteinExistence type="predicted"/>
<name>A0A4Y2HA45_ARAVE</name>
<organism evidence="1 2">
    <name type="scientific">Araneus ventricosus</name>
    <name type="common">Orbweaver spider</name>
    <name type="synonym">Epeira ventricosa</name>
    <dbReference type="NCBI Taxonomy" id="182803"/>
    <lineage>
        <taxon>Eukaryota</taxon>
        <taxon>Metazoa</taxon>
        <taxon>Ecdysozoa</taxon>
        <taxon>Arthropoda</taxon>
        <taxon>Chelicerata</taxon>
        <taxon>Arachnida</taxon>
        <taxon>Araneae</taxon>
        <taxon>Araneomorphae</taxon>
        <taxon>Entelegynae</taxon>
        <taxon>Araneoidea</taxon>
        <taxon>Araneidae</taxon>
        <taxon>Araneus</taxon>
    </lineage>
</organism>
<dbReference type="AlphaFoldDB" id="A0A4Y2HA45"/>
<gene>
    <name evidence="1" type="ORF">AVEN_144277_1</name>
</gene>
<sequence length="136" mass="15423">MSLQIFFLICSNFSDILSIFSKVLGFYSSLDSVYIVVKVVYDTLNCGSFILTAYSAAGVYEKEKKLRKREKDISFTLRCLDDIKENGKLLLKFITPKEKFICTASEIFTSTKSVLLAAASVFISFNLLLLQLDREE</sequence>
<accession>A0A4Y2HA45</accession>
<dbReference type="OrthoDB" id="6425914at2759"/>
<dbReference type="EMBL" id="BGPR01001797">
    <property type="protein sequence ID" value="GBM62055.1"/>
    <property type="molecule type" value="Genomic_DNA"/>
</dbReference>
<keyword evidence="2" id="KW-1185">Reference proteome</keyword>
<evidence type="ECO:0000313" key="1">
    <source>
        <dbReference type="EMBL" id="GBM62055.1"/>
    </source>
</evidence>
<comment type="caution">
    <text evidence="1">The sequence shown here is derived from an EMBL/GenBank/DDBJ whole genome shotgun (WGS) entry which is preliminary data.</text>
</comment>
<evidence type="ECO:0000313" key="2">
    <source>
        <dbReference type="Proteomes" id="UP000499080"/>
    </source>
</evidence>
<protein>
    <submittedName>
        <fullName evidence="1">Uncharacterized protein</fullName>
    </submittedName>
</protein>